<dbReference type="InterPro" id="IPR007525">
    <property type="entry name" value="FrhB_FdhB_C"/>
</dbReference>
<feature type="domain" description="Coenzyme F420 hydrogenase/dehydrogenase beta subunit C-terminal" evidence="3">
    <location>
        <begin position="239"/>
        <end position="407"/>
    </location>
</feature>
<evidence type="ECO:0000259" key="2">
    <source>
        <dbReference type="Pfam" id="PF04422"/>
    </source>
</evidence>
<dbReference type="PANTHER" id="PTHR31332">
    <property type="entry name" value="7-HYDROXYMETHYL CHLOROPHYLL A REDUCTASE, CHLOROPLASTIC"/>
    <property type="match status" value="1"/>
</dbReference>
<evidence type="ECO:0000313" key="5">
    <source>
        <dbReference type="Proteomes" id="UP000188729"/>
    </source>
</evidence>
<evidence type="ECO:0000259" key="3">
    <source>
        <dbReference type="Pfam" id="PF04432"/>
    </source>
</evidence>
<dbReference type="InterPro" id="IPR045220">
    <property type="entry name" value="FRHB/FDHB/HCAR-like"/>
</dbReference>
<dbReference type="AlphaFoldDB" id="A0A1V2EVW3"/>
<evidence type="ECO:0000313" key="4">
    <source>
        <dbReference type="EMBL" id="ONF96740.1"/>
    </source>
</evidence>
<name>A0A1V2EVW3_9SPHN</name>
<feature type="domain" description="Coenzyme F420 hydrogenase/dehydrogenase beta subunit N-terminal" evidence="2">
    <location>
        <begin position="155"/>
        <end position="230"/>
    </location>
</feature>
<dbReference type="STRING" id="1915074.SPHI_09340"/>
<dbReference type="InterPro" id="IPR007516">
    <property type="entry name" value="Co_F420_Hydgase/DH_bsu_N"/>
</dbReference>
<comment type="caution">
    <text evidence="4">The sequence shown here is derived from an EMBL/GenBank/DDBJ whole genome shotgun (WGS) entry which is preliminary data.</text>
</comment>
<dbReference type="EMBL" id="MPSB01000003">
    <property type="protein sequence ID" value="ONF96740.1"/>
    <property type="molecule type" value="Genomic_DNA"/>
</dbReference>
<dbReference type="Proteomes" id="UP000188729">
    <property type="component" value="Unassembled WGS sequence"/>
</dbReference>
<keyword evidence="5" id="KW-1185">Reference proteome</keyword>
<feature type="compositionally biased region" description="Polar residues" evidence="1">
    <location>
        <begin position="57"/>
        <end position="66"/>
    </location>
</feature>
<accession>A0A1V2EVW3</accession>
<dbReference type="Pfam" id="PF04432">
    <property type="entry name" value="FrhB_FdhB_C"/>
    <property type="match status" value="1"/>
</dbReference>
<dbReference type="RefSeq" id="WP_408640473.1">
    <property type="nucleotide sequence ID" value="NZ_MPSB01000003.1"/>
</dbReference>
<evidence type="ECO:0000256" key="1">
    <source>
        <dbReference type="SAM" id="MobiDB-lite"/>
    </source>
</evidence>
<dbReference type="PANTHER" id="PTHR31332:SF0">
    <property type="entry name" value="7-HYDROXYMETHYL CHLOROPHYLL A REDUCTASE, CHLOROPLASTIC"/>
    <property type="match status" value="1"/>
</dbReference>
<feature type="region of interest" description="Disordered" evidence="1">
    <location>
        <begin position="46"/>
        <end position="116"/>
    </location>
</feature>
<reference evidence="4 5" key="1">
    <citation type="submission" date="2016-11" db="EMBL/GenBank/DDBJ databases">
        <title>Genome sequence of Sphingomonas jeddahensis G39.</title>
        <authorList>
            <person name="Poehlein A."/>
            <person name="Wuebbeler J.H."/>
            <person name="Steinbuechel A."/>
            <person name="Daniel R."/>
        </authorList>
    </citation>
    <scope>NUCLEOTIDE SEQUENCE [LARGE SCALE GENOMIC DNA]</scope>
    <source>
        <strain evidence="4 5">G39</strain>
    </source>
</reference>
<sequence length="517" mass="57316">MRSPDTLTPSDIVASGLCIGCGGCAAKGMAWDRYGQRKPSKATLDHYRHAGPVPASSPRQTHQPENARQPGCRDKLGVTKGSSGSQTTPKFPDEGRGSVSTGPMLNAGPRGGTSETFATTCPFSPTARNEDQLAATRFPAARHHDPRLGRYEANYVGHAHQPPFRERGSSGGMVSWVAADLLASGRIDGVAHVIPSTGDRLFHYRISRTPDQILEGARSRYYPVDLAEVLHEIRTTPGRYAIVGIPCFIKAVSLLREQDPVLNERITHLLGLFCGHMKSAQFVDSFAWQLGVDRNEVRAVEYRRKDPDRPANWYTAHLDLNDGTARWQDWFHLADGDWGAGFFQNSACDACDDVVAECADVSFGDAWVEPYSSDGRGTNVVIVRSPEIAARIATAIEDGQLDLKGVDADFIANTQAAGFRQRRDGLAYRLTWQKRRITPIKRVAPRADGHPSRRRAIYRTRAAIARWSHRMAWAANRLNWPPLYTRWARASLYIYQALAYKRGRLGRWLAKLDGVEG</sequence>
<dbReference type="GO" id="GO:0052592">
    <property type="term" value="F:oxidoreductase activity, acting on CH or CH2 groups, with an iron-sulfur protein as acceptor"/>
    <property type="evidence" value="ECO:0007669"/>
    <property type="project" value="TreeGrafter"/>
</dbReference>
<dbReference type="Pfam" id="PF04422">
    <property type="entry name" value="FrhB_FdhB_N"/>
    <property type="match status" value="1"/>
</dbReference>
<protein>
    <submittedName>
        <fullName evidence="4">Coenzyme F420-reducing hydrogenase subunit beta</fullName>
    </submittedName>
</protein>
<gene>
    <name evidence="4" type="ORF">SPHI_09340</name>
</gene>
<feature type="compositionally biased region" description="Polar residues" evidence="1">
    <location>
        <begin position="80"/>
        <end position="89"/>
    </location>
</feature>
<organism evidence="4 5">
    <name type="scientific">Sphingomonas jeddahensis</name>
    <dbReference type="NCBI Taxonomy" id="1915074"/>
    <lineage>
        <taxon>Bacteria</taxon>
        <taxon>Pseudomonadati</taxon>
        <taxon>Pseudomonadota</taxon>
        <taxon>Alphaproteobacteria</taxon>
        <taxon>Sphingomonadales</taxon>
        <taxon>Sphingomonadaceae</taxon>
        <taxon>Sphingomonas</taxon>
    </lineage>
</organism>
<proteinExistence type="predicted"/>